<keyword evidence="1" id="KW-1133">Transmembrane helix</keyword>
<comment type="caution">
    <text evidence="2">The sequence shown here is derived from an EMBL/GenBank/DDBJ whole genome shotgun (WGS) entry which is preliminary data.</text>
</comment>
<evidence type="ECO:0000313" key="3">
    <source>
        <dbReference type="Proteomes" id="UP000783287"/>
    </source>
</evidence>
<dbReference type="AlphaFoldDB" id="A0A955RJQ0"/>
<name>A0A955RJQ0_9BACT</name>
<protein>
    <submittedName>
        <fullName evidence="2">Uncharacterized protein</fullName>
    </submittedName>
</protein>
<proteinExistence type="predicted"/>
<feature type="transmembrane region" description="Helical" evidence="1">
    <location>
        <begin position="6"/>
        <end position="25"/>
    </location>
</feature>
<accession>A0A955RJQ0</accession>
<dbReference type="EMBL" id="JAGQLK010000115">
    <property type="protein sequence ID" value="MCA9383699.1"/>
    <property type="molecule type" value="Genomic_DNA"/>
</dbReference>
<sequence length="223" mass="24131">MKKLSIFAASAVIIMILGIIATIAYTSDLKTQNSLDSYQSGKSIDKGDPDRITEPTRVGVTNTPYIEYEIVLLNSELYSGFKLNVPSKWIKTESSNDGGVTIVFSDNNGTNLEFIQGNTDGGECHVAEENNFQLSSGLEYANESAIKIDNEIGSFVLVEKQITGARVSGILICGPSYLGDSEPDNLTTTIGTINATTNGAFDTKTRQEIVEIISSMSYMKKSN</sequence>
<organism evidence="2 3">
    <name type="scientific">Candidatus Dojkabacteria bacterium</name>
    <dbReference type="NCBI Taxonomy" id="2099670"/>
    <lineage>
        <taxon>Bacteria</taxon>
        <taxon>Candidatus Dojkabacteria</taxon>
    </lineage>
</organism>
<keyword evidence="1" id="KW-0472">Membrane</keyword>
<reference evidence="2" key="1">
    <citation type="submission" date="2020-04" db="EMBL/GenBank/DDBJ databases">
        <authorList>
            <person name="Zhang T."/>
        </authorList>
    </citation>
    <scope>NUCLEOTIDE SEQUENCE</scope>
    <source>
        <strain evidence="2">HKST-UBA14</strain>
    </source>
</reference>
<keyword evidence="1" id="KW-0812">Transmembrane</keyword>
<evidence type="ECO:0000256" key="1">
    <source>
        <dbReference type="SAM" id="Phobius"/>
    </source>
</evidence>
<reference evidence="2" key="2">
    <citation type="journal article" date="2021" name="Microbiome">
        <title>Successional dynamics and alternative stable states in a saline activated sludge microbial community over 9 years.</title>
        <authorList>
            <person name="Wang Y."/>
            <person name="Ye J."/>
            <person name="Ju F."/>
            <person name="Liu L."/>
            <person name="Boyd J.A."/>
            <person name="Deng Y."/>
            <person name="Parks D.H."/>
            <person name="Jiang X."/>
            <person name="Yin X."/>
            <person name="Woodcroft B.J."/>
            <person name="Tyson G.W."/>
            <person name="Hugenholtz P."/>
            <person name="Polz M.F."/>
            <person name="Zhang T."/>
        </authorList>
    </citation>
    <scope>NUCLEOTIDE SEQUENCE</scope>
    <source>
        <strain evidence="2">HKST-UBA14</strain>
    </source>
</reference>
<dbReference type="Proteomes" id="UP000783287">
    <property type="component" value="Unassembled WGS sequence"/>
</dbReference>
<evidence type="ECO:0000313" key="2">
    <source>
        <dbReference type="EMBL" id="MCA9383699.1"/>
    </source>
</evidence>
<gene>
    <name evidence="2" type="ORF">KC909_04990</name>
</gene>